<evidence type="ECO:0000313" key="9">
    <source>
        <dbReference type="Proteomes" id="UP000000374"/>
    </source>
</evidence>
<dbReference type="InterPro" id="IPR000620">
    <property type="entry name" value="EamA_dom"/>
</dbReference>
<feature type="transmembrane region" description="Helical" evidence="6">
    <location>
        <begin position="106"/>
        <end position="123"/>
    </location>
</feature>
<comment type="similarity">
    <text evidence="2">Belongs to the EamA transporter family.</text>
</comment>
<dbReference type="AlphaFoldDB" id="A1WDY8"/>
<evidence type="ECO:0000256" key="3">
    <source>
        <dbReference type="ARBA" id="ARBA00022692"/>
    </source>
</evidence>
<comment type="subcellular location">
    <subcellularLocation>
        <location evidence="1">Membrane</location>
        <topology evidence="1">Multi-pass membrane protein</topology>
    </subcellularLocation>
</comment>
<keyword evidence="5 6" id="KW-0472">Membrane</keyword>
<gene>
    <name evidence="8" type="ordered locus">Veis_0052</name>
</gene>
<evidence type="ECO:0000256" key="1">
    <source>
        <dbReference type="ARBA" id="ARBA00004141"/>
    </source>
</evidence>
<dbReference type="STRING" id="391735.Veis_0052"/>
<sequence>MNQALSRPAASVEMQAYLLGLMSVAAFALTLPCAKVLAGPLSAMQIGLFRSMLAALAALPILWFTRSARPNASQVKRLLLLSLGIVYGFPILTAVGMRYVPVGHGGVVLAALPLATAIFGSLITKDRPPLLFWLASIGGFVAVALFAAWRSGIGGGFYLGDLALLGAVALAGFGYAQGGALSKEMQGWEVMCWALVLNLPVLLPLSLLYFNAADFAGFGSVSWAALAFLAFVNSLLGFFSWNRALALGGIQRISQLQLLQPFFTYGYSIILMGEAFDPLALLICVAVIGLVVVSKRALLKH</sequence>
<protein>
    <recommendedName>
        <fullName evidence="7">EamA domain-containing protein</fullName>
    </recommendedName>
</protein>
<dbReference type="OrthoDB" id="9784288at2"/>
<dbReference type="EMBL" id="CP000542">
    <property type="protein sequence ID" value="ABM55845.1"/>
    <property type="molecule type" value="Genomic_DNA"/>
</dbReference>
<keyword evidence="4 6" id="KW-1133">Transmembrane helix</keyword>
<feature type="transmembrane region" description="Helical" evidence="6">
    <location>
        <begin position="155"/>
        <end position="176"/>
    </location>
</feature>
<feature type="transmembrane region" description="Helical" evidence="6">
    <location>
        <begin position="48"/>
        <end position="66"/>
    </location>
</feature>
<accession>A1WDY8</accession>
<keyword evidence="3 6" id="KW-0812">Transmembrane</keyword>
<dbReference type="InterPro" id="IPR037185">
    <property type="entry name" value="EmrE-like"/>
</dbReference>
<feature type="transmembrane region" description="Helical" evidence="6">
    <location>
        <begin position="78"/>
        <end position="100"/>
    </location>
</feature>
<dbReference type="SUPFAM" id="SSF103481">
    <property type="entry name" value="Multidrug resistance efflux transporter EmrE"/>
    <property type="match status" value="2"/>
</dbReference>
<evidence type="ECO:0000256" key="4">
    <source>
        <dbReference type="ARBA" id="ARBA00022989"/>
    </source>
</evidence>
<feature type="transmembrane region" description="Helical" evidence="6">
    <location>
        <begin position="253"/>
        <end position="273"/>
    </location>
</feature>
<dbReference type="KEGG" id="vei:Veis_0052"/>
<evidence type="ECO:0000256" key="5">
    <source>
        <dbReference type="ARBA" id="ARBA00023136"/>
    </source>
</evidence>
<reference evidence="9" key="1">
    <citation type="submission" date="2006-12" db="EMBL/GenBank/DDBJ databases">
        <title>Complete sequence of chromosome 1 of Verminephrobacter eiseniae EF01-2.</title>
        <authorList>
            <person name="Copeland A."/>
            <person name="Lucas S."/>
            <person name="Lapidus A."/>
            <person name="Barry K."/>
            <person name="Detter J.C."/>
            <person name="Glavina del Rio T."/>
            <person name="Dalin E."/>
            <person name="Tice H."/>
            <person name="Pitluck S."/>
            <person name="Chertkov O."/>
            <person name="Brettin T."/>
            <person name="Bruce D."/>
            <person name="Han C."/>
            <person name="Tapia R."/>
            <person name="Gilna P."/>
            <person name="Schmutz J."/>
            <person name="Larimer F."/>
            <person name="Land M."/>
            <person name="Hauser L."/>
            <person name="Kyrpides N."/>
            <person name="Kim E."/>
            <person name="Stahl D."/>
            <person name="Richardson P."/>
        </authorList>
    </citation>
    <scope>NUCLEOTIDE SEQUENCE [LARGE SCALE GENOMIC DNA]</scope>
    <source>
        <strain evidence="9">EF01-2</strain>
    </source>
</reference>
<evidence type="ECO:0000313" key="8">
    <source>
        <dbReference type="EMBL" id="ABM55845.1"/>
    </source>
</evidence>
<keyword evidence="9" id="KW-1185">Reference proteome</keyword>
<dbReference type="Proteomes" id="UP000000374">
    <property type="component" value="Chromosome"/>
</dbReference>
<feature type="domain" description="EamA" evidence="7">
    <location>
        <begin position="16"/>
        <end position="146"/>
    </location>
</feature>
<dbReference type="eggNOG" id="COG0697">
    <property type="taxonomic scope" value="Bacteria"/>
</dbReference>
<organism evidence="8 9">
    <name type="scientific">Verminephrobacter eiseniae (strain EF01-2)</name>
    <dbReference type="NCBI Taxonomy" id="391735"/>
    <lineage>
        <taxon>Bacteria</taxon>
        <taxon>Pseudomonadati</taxon>
        <taxon>Pseudomonadota</taxon>
        <taxon>Betaproteobacteria</taxon>
        <taxon>Burkholderiales</taxon>
        <taxon>Comamonadaceae</taxon>
        <taxon>Verminephrobacter</taxon>
    </lineage>
</organism>
<dbReference type="InterPro" id="IPR050638">
    <property type="entry name" value="AA-Vitamin_Transporters"/>
</dbReference>
<dbReference type="GO" id="GO:0016020">
    <property type="term" value="C:membrane"/>
    <property type="evidence" value="ECO:0007669"/>
    <property type="project" value="UniProtKB-SubCell"/>
</dbReference>
<evidence type="ECO:0000256" key="6">
    <source>
        <dbReference type="SAM" id="Phobius"/>
    </source>
</evidence>
<proteinExistence type="inferred from homology"/>
<dbReference type="PANTHER" id="PTHR32322:SF2">
    <property type="entry name" value="EAMA DOMAIN-CONTAINING PROTEIN"/>
    <property type="match status" value="1"/>
</dbReference>
<dbReference type="HOGENOM" id="CLU_056500_0_1_4"/>
<feature type="transmembrane region" description="Helical" evidence="6">
    <location>
        <begin position="222"/>
        <end position="241"/>
    </location>
</feature>
<name>A1WDY8_VEREI</name>
<feature type="transmembrane region" description="Helical" evidence="6">
    <location>
        <begin position="130"/>
        <end position="149"/>
    </location>
</feature>
<dbReference type="GeneID" id="76458810"/>
<evidence type="ECO:0000256" key="2">
    <source>
        <dbReference type="ARBA" id="ARBA00007362"/>
    </source>
</evidence>
<dbReference type="Pfam" id="PF00892">
    <property type="entry name" value="EamA"/>
    <property type="match status" value="2"/>
</dbReference>
<dbReference type="RefSeq" id="WP_011807864.1">
    <property type="nucleotide sequence ID" value="NC_008786.1"/>
</dbReference>
<feature type="domain" description="EamA" evidence="7">
    <location>
        <begin position="159"/>
        <end position="293"/>
    </location>
</feature>
<feature type="transmembrane region" description="Helical" evidence="6">
    <location>
        <begin position="188"/>
        <end position="210"/>
    </location>
</feature>
<dbReference type="PANTHER" id="PTHR32322">
    <property type="entry name" value="INNER MEMBRANE TRANSPORTER"/>
    <property type="match status" value="1"/>
</dbReference>
<evidence type="ECO:0000259" key="7">
    <source>
        <dbReference type="Pfam" id="PF00892"/>
    </source>
</evidence>